<feature type="domain" description="BSD" evidence="7">
    <location>
        <begin position="141"/>
        <end position="183"/>
    </location>
</feature>
<dbReference type="GeneID" id="90073317"/>
<evidence type="ECO:0000256" key="1">
    <source>
        <dbReference type="ARBA" id="ARBA00004123"/>
    </source>
</evidence>
<dbReference type="PANTHER" id="PTHR12856">
    <property type="entry name" value="TRANSCRIPTION INITIATION FACTOR IIH-RELATED"/>
    <property type="match status" value="1"/>
</dbReference>
<evidence type="ECO:0000256" key="6">
    <source>
        <dbReference type="ARBA" id="ARBA00023242"/>
    </source>
</evidence>
<dbReference type="EMBL" id="BTFZ01000006">
    <property type="protein sequence ID" value="GMM35338.1"/>
    <property type="molecule type" value="Genomic_DNA"/>
</dbReference>
<proteinExistence type="inferred from homology"/>
<dbReference type="GO" id="GO:0000439">
    <property type="term" value="C:transcription factor TFIIH core complex"/>
    <property type="evidence" value="ECO:0007669"/>
    <property type="project" value="InterPro"/>
</dbReference>
<evidence type="ECO:0000313" key="9">
    <source>
        <dbReference type="Proteomes" id="UP001360560"/>
    </source>
</evidence>
<organism evidence="8 9">
    <name type="scientific">Saccharomycopsis crataegensis</name>
    <dbReference type="NCBI Taxonomy" id="43959"/>
    <lineage>
        <taxon>Eukaryota</taxon>
        <taxon>Fungi</taxon>
        <taxon>Dikarya</taxon>
        <taxon>Ascomycota</taxon>
        <taxon>Saccharomycotina</taxon>
        <taxon>Saccharomycetes</taxon>
        <taxon>Saccharomycopsidaceae</taxon>
        <taxon>Saccharomycopsis</taxon>
    </lineage>
</organism>
<comment type="similarity">
    <text evidence="2">Belongs to the TFB1 family.</text>
</comment>
<evidence type="ECO:0000256" key="2">
    <source>
        <dbReference type="ARBA" id="ARBA00009448"/>
    </source>
</evidence>
<feature type="domain" description="BSD" evidence="7">
    <location>
        <begin position="205"/>
        <end position="256"/>
    </location>
</feature>
<name>A0AAV5QME6_9ASCO</name>
<dbReference type="PROSITE" id="PS50858">
    <property type="entry name" value="BSD"/>
    <property type="match status" value="2"/>
</dbReference>
<dbReference type="InterPro" id="IPR011993">
    <property type="entry name" value="PH-like_dom_sf"/>
</dbReference>
<dbReference type="SUPFAM" id="SSF50729">
    <property type="entry name" value="PH domain-like"/>
    <property type="match status" value="1"/>
</dbReference>
<dbReference type="InterPro" id="IPR013876">
    <property type="entry name" value="TFIIH_BTF_p62_N"/>
</dbReference>
<keyword evidence="6" id="KW-0539">Nucleus</keyword>
<dbReference type="GO" id="GO:0006351">
    <property type="term" value="P:DNA-templated transcription"/>
    <property type="evidence" value="ECO:0007669"/>
    <property type="project" value="InterPro"/>
</dbReference>
<dbReference type="CDD" id="cd13229">
    <property type="entry name" value="PH_TFIIH"/>
    <property type="match status" value="1"/>
</dbReference>
<keyword evidence="3" id="KW-0677">Repeat</keyword>
<dbReference type="InterPro" id="IPR027079">
    <property type="entry name" value="Tfb1/GTF2H1"/>
</dbReference>
<comment type="caution">
    <text evidence="8">The sequence shown here is derived from an EMBL/GenBank/DDBJ whole genome shotgun (WGS) entry which is preliminary data.</text>
</comment>
<gene>
    <name evidence="8" type="ORF">DASC09_026630</name>
</gene>
<accession>A0AAV5QME6</accession>
<keyword evidence="9" id="KW-1185">Reference proteome</keyword>
<dbReference type="SMART" id="SM00751">
    <property type="entry name" value="BSD"/>
    <property type="match status" value="2"/>
</dbReference>
<keyword evidence="5" id="KW-0804">Transcription</keyword>
<keyword evidence="4" id="KW-0805">Transcription regulation</keyword>
<dbReference type="Pfam" id="PF08567">
    <property type="entry name" value="PH_TFIIH"/>
    <property type="match status" value="1"/>
</dbReference>
<dbReference type="GO" id="GO:0006289">
    <property type="term" value="P:nucleotide-excision repair"/>
    <property type="evidence" value="ECO:0007669"/>
    <property type="project" value="InterPro"/>
</dbReference>
<evidence type="ECO:0000313" key="8">
    <source>
        <dbReference type="EMBL" id="GMM35338.1"/>
    </source>
</evidence>
<dbReference type="AlphaFoldDB" id="A0AAV5QME6"/>
<dbReference type="Gene3D" id="2.30.29.30">
    <property type="entry name" value="Pleckstrin-homology domain (PH domain)/Phosphotyrosine-binding domain (PTB)"/>
    <property type="match status" value="1"/>
</dbReference>
<dbReference type="RefSeq" id="XP_064852338.1">
    <property type="nucleotide sequence ID" value="XM_064996266.1"/>
</dbReference>
<evidence type="ECO:0000256" key="3">
    <source>
        <dbReference type="ARBA" id="ARBA00022737"/>
    </source>
</evidence>
<dbReference type="InterPro" id="IPR005607">
    <property type="entry name" value="BSD_dom"/>
</dbReference>
<evidence type="ECO:0000259" key="7">
    <source>
        <dbReference type="PROSITE" id="PS50858"/>
    </source>
</evidence>
<sequence length="630" mass="71599">MATVSGAAIFKKKNGLLSIYETADPPMLKWIAADQSVAIPRLDIPLRSITNLQASPATSDKLLIRLVHTLEGEAEPSKTVFSFTNKMIMETIKDSLRLIVERQEMSKETTKQSQSLQIQLTQSKDNLEEILDPKKLLDNLELQQRLLNSEPGLKQVFTETVIRNKLDPQEFWKTRLHLLGTFALKSKAKKGPYNVLSTISLVASSYNSVELNVTREKIHAIFDQYPIVRKAYEDNVPRIPEGDFWSRFFASKLFRKLRGEKPNKNEKGDLILDTYLKVTDEELALMDEEDKNAKLAERGEDDVNIDDIVINRFYNVEGNEDDNSQKLGNQPDFTMRPDKDKDMISIMRGYNRLSKKLVANVEDEENYIKAKRRKISPAAELEEEIKEKTEELRFEDLGQSNDAEFVELHVNNFKSVQINDKSSTVGDAEVAMVVDKMKNYFPEGSIDLKSVYQEKQSIDLVNKEILSNLIKNAKQSKQNWQVAQTMERDFIGSTIADPTTASMSAVENIMSAIGSSTQVDQVSSDKLKIPGPSVENLRLVHITSEEFLKHFWLHFNSGDPAQVNTTKRLYNSIKKCVKRVYAAIKTVKDSAPPEKATEHEEYAKTLLLPVIKSLIKAKKEYELAEANAKE</sequence>
<dbReference type="InterPro" id="IPR035925">
    <property type="entry name" value="BSD_dom_sf"/>
</dbReference>
<dbReference type="Proteomes" id="UP001360560">
    <property type="component" value="Unassembled WGS sequence"/>
</dbReference>
<protein>
    <submittedName>
        <fullName evidence="8">TFIIH/NER complex subunit</fullName>
    </submittedName>
</protein>
<comment type="subcellular location">
    <subcellularLocation>
        <location evidence="1">Nucleus</location>
    </subcellularLocation>
</comment>
<evidence type="ECO:0000256" key="4">
    <source>
        <dbReference type="ARBA" id="ARBA00023015"/>
    </source>
</evidence>
<reference evidence="8 9" key="1">
    <citation type="journal article" date="2023" name="Elife">
        <title>Identification of key yeast species and microbe-microbe interactions impacting larval growth of Drosophila in the wild.</title>
        <authorList>
            <person name="Mure A."/>
            <person name="Sugiura Y."/>
            <person name="Maeda R."/>
            <person name="Honda K."/>
            <person name="Sakurai N."/>
            <person name="Takahashi Y."/>
            <person name="Watada M."/>
            <person name="Katoh T."/>
            <person name="Gotoh A."/>
            <person name="Gotoh Y."/>
            <person name="Taniguchi I."/>
            <person name="Nakamura K."/>
            <person name="Hayashi T."/>
            <person name="Katayama T."/>
            <person name="Uemura T."/>
            <person name="Hattori Y."/>
        </authorList>
    </citation>
    <scope>NUCLEOTIDE SEQUENCE [LARGE SCALE GENOMIC DNA]</scope>
    <source>
        <strain evidence="8 9">SC-9</strain>
    </source>
</reference>
<dbReference type="Pfam" id="PF03909">
    <property type="entry name" value="BSD"/>
    <property type="match status" value="2"/>
</dbReference>
<dbReference type="SUPFAM" id="SSF140383">
    <property type="entry name" value="BSD domain-like"/>
    <property type="match status" value="1"/>
</dbReference>
<evidence type="ECO:0000256" key="5">
    <source>
        <dbReference type="ARBA" id="ARBA00023163"/>
    </source>
</evidence>